<protein>
    <submittedName>
        <fullName evidence="1">Uncharacterized protein</fullName>
    </submittedName>
</protein>
<dbReference type="Pfam" id="PF04385">
    <property type="entry name" value="FAINT"/>
    <property type="match status" value="3"/>
</dbReference>
<organism evidence="1 2">
    <name type="scientific">Theileria parva</name>
    <name type="common">East coast fever infection agent</name>
    <dbReference type="NCBI Taxonomy" id="5875"/>
    <lineage>
        <taxon>Eukaryota</taxon>
        <taxon>Sar</taxon>
        <taxon>Alveolata</taxon>
        <taxon>Apicomplexa</taxon>
        <taxon>Aconoidasida</taxon>
        <taxon>Piroplasmida</taxon>
        <taxon>Theileriidae</taxon>
        <taxon>Theileria</taxon>
    </lineage>
</organism>
<reference evidence="1 2" key="1">
    <citation type="journal article" date="2005" name="Science">
        <title>Genome sequence of Theileria parva, a bovine pathogen that transforms lymphocytes.</title>
        <authorList>
            <person name="Gardner M.J."/>
            <person name="Bishop R."/>
            <person name="Shah T."/>
            <person name="de Villiers E.P."/>
            <person name="Carlton J.M."/>
            <person name="Hall N."/>
            <person name="Ren Q."/>
            <person name="Paulsen I.T."/>
            <person name="Pain A."/>
            <person name="Berriman M."/>
            <person name="Wilson R.J.M."/>
            <person name="Sato S."/>
            <person name="Ralph S.A."/>
            <person name="Mann D.J."/>
            <person name="Xiong Z."/>
            <person name="Shallom S.J."/>
            <person name="Weidman J."/>
            <person name="Jiang L."/>
            <person name="Lynn J."/>
            <person name="Weaver B."/>
            <person name="Shoaibi A."/>
            <person name="Domingo A.R."/>
            <person name="Wasawo D."/>
            <person name="Crabtree J."/>
            <person name="Wortman J.R."/>
            <person name="Haas B."/>
            <person name="Angiuoli S.V."/>
            <person name="Creasy T.H."/>
            <person name="Lu C."/>
            <person name="Suh B."/>
            <person name="Silva J.C."/>
            <person name="Utterback T.R."/>
            <person name="Feldblyum T.V."/>
            <person name="Pertea M."/>
            <person name="Allen J."/>
            <person name="Nierman W.C."/>
            <person name="Taracha E.L.N."/>
            <person name="Salzberg S.L."/>
            <person name="White O.R."/>
            <person name="Fitzhugh H.A."/>
            <person name="Morzaria S."/>
            <person name="Venter J.C."/>
            <person name="Fraser C.M."/>
            <person name="Nene V."/>
        </authorList>
    </citation>
    <scope>NUCLEOTIDE SEQUENCE [LARGE SCALE GENOMIC DNA]</scope>
    <source>
        <strain evidence="1 2">Muguga</strain>
    </source>
</reference>
<dbReference type="InterPro" id="IPR007480">
    <property type="entry name" value="DUF529"/>
</dbReference>
<proteinExistence type="predicted"/>
<dbReference type="VEuPathDB" id="PiroplasmaDB:TpMuguga_01g00288"/>
<dbReference type="RefSeq" id="XP_765815.1">
    <property type="nucleotide sequence ID" value="XM_760722.1"/>
</dbReference>
<dbReference type="GeneID" id="3502728"/>
<dbReference type="AlphaFoldDB" id="Q4N926"/>
<evidence type="ECO:0000313" key="2">
    <source>
        <dbReference type="Proteomes" id="UP000001949"/>
    </source>
</evidence>
<comment type="caution">
    <text evidence="1">The sequence shown here is derived from an EMBL/GenBank/DDBJ whole genome shotgun (WGS) entry which is preliminary data.</text>
</comment>
<evidence type="ECO:0000313" key="1">
    <source>
        <dbReference type="EMBL" id="EAN33532.1"/>
    </source>
</evidence>
<sequence>MSTIKDKNISTDLPPKNSRFVELNINIKEYGYGFDYFNRNRYSEYRSSNGYVFNKVLEDDTVVWKATCTYDFAQYVLVYEGDEKYILIIPYYNNLILFRQLKDNTWERINIEINLAKLKLYKQYVYHNVQIINFKFKVLETVDKLRDMNTLSGDYYYDLEKTNFRIIFDRFCHVISHEEKEIWKQTKDNAHHGHLISLNFELISGCVTIKFIDGTDETLDLNRPSNKRPRAEVESTEVVDLNQSINQLNENSEPSNENVEDKSVSPEVITLDTDTMMSTNKYKTVRVPNYHHFKANNGFVFGKIVDGDRVILDTDDPSKYVTEYNCRVEFDSNLEKHFEYFECIRPNIDKLKLYKKNGIELNPDDYCVLSSKYYYQILFNKSLYKIIYDGKVYWKYNYYKNECFPYRLYFSYINSNMTMSFRGGHEKEIKISCNLLKMYKLENNNKIQLEDEHYEVITLEYDRIFYTLRDDIKCTEVWFDDCIVWEHKSGKEYPKSICCNYKLARIDIRFNSYVASFVRFGFQNYITKFFYLPKDLKFYKEDKNGNSLELRPNDYRIDLLCPSSIVYILKPVKCNEIRLGDLTVWKRQNKKAFPRKIVYDLEGPSIRVYRKQTRHGDFHKTRLMKIHRKNGVWRFY</sequence>
<dbReference type="Proteomes" id="UP000001949">
    <property type="component" value="Unassembled WGS sequence"/>
</dbReference>
<dbReference type="InParanoid" id="Q4N926"/>
<gene>
    <name evidence="1" type="ordered locus">TP01_0288</name>
</gene>
<dbReference type="KEGG" id="tpv:TP01_0288"/>
<name>Q4N926_THEPA</name>
<keyword evidence="2" id="KW-1185">Reference proteome</keyword>
<accession>Q4N926</accession>
<dbReference type="EMBL" id="AAGK01000001">
    <property type="protein sequence ID" value="EAN33532.1"/>
    <property type="molecule type" value="Genomic_DNA"/>
</dbReference>